<feature type="region of interest" description="Disordered" evidence="1">
    <location>
        <begin position="529"/>
        <end position="551"/>
    </location>
</feature>
<feature type="compositionally biased region" description="Basic and acidic residues" evidence="1">
    <location>
        <begin position="538"/>
        <end position="551"/>
    </location>
</feature>
<keyword evidence="4" id="KW-1185">Reference proteome</keyword>
<dbReference type="OrthoDB" id="5273847at2759"/>
<proteinExistence type="predicted"/>
<sequence>MANIEANRVGLILSAAETTLDLGRGPIISAIRIATAADGVVGISFGLAGESERFLSAGIIENLPVGACKIVAAGLLEDQGSEPADMGKSVPGHTPLLVPPLWHPAEPSTKDKKRILPHSPNLNHLRPLLHVDMDFGGDDGNDLANLTRITAYHGECLRGFAFFYADGKSRFFDPLNVKIASVQYCTWMEQSFAIDGPGGERIIDAKLLPTMDEFKRMRPNIKMITNRERVLLFGPMPPTATAESFTSMEVTASEVITGIITGVQMSTGCGPGKIRGSDHITGLCFDFYDSPTPLYTGPHFNKVAAVEFERGDRLVGLTFLQTERLVPTKKDHLGALAGVSIDWAGSTLKHWELFLQNKEALHSYSYFENAYESLGSVPVAPIRTQTFTLPNGAVTVIQYLDVAGRGKATSTAMSIKSTHSSPTVTADNAGETSQVPPSSSPDPEPEQSSKAWIAGAVIGPLVLLGLVAILVWWLRRRRLKQSALPPTDAVPPSPTMDKAQLHSDSISPYKYAVEVDSGQVHELDASIRPAEFPANETPAHELPEKAHKREG</sequence>
<comment type="caution">
    <text evidence="3">The sequence shown here is derived from an EMBL/GenBank/DDBJ whole genome shotgun (WGS) entry which is preliminary data.</text>
</comment>
<dbReference type="AlphaFoldDB" id="A0A9P8VNP0"/>
<keyword evidence="2" id="KW-1133">Transmembrane helix</keyword>
<feature type="transmembrane region" description="Helical" evidence="2">
    <location>
        <begin position="451"/>
        <end position="474"/>
    </location>
</feature>
<organism evidence="3 4">
    <name type="scientific">Plectosphaerella plurivora</name>
    <dbReference type="NCBI Taxonomy" id="936078"/>
    <lineage>
        <taxon>Eukaryota</taxon>
        <taxon>Fungi</taxon>
        <taxon>Dikarya</taxon>
        <taxon>Ascomycota</taxon>
        <taxon>Pezizomycotina</taxon>
        <taxon>Sordariomycetes</taxon>
        <taxon>Hypocreomycetidae</taxon>
        <taxon>Glomerellales</taxon>
        <taxon>Plectosphaerellaceae</taxon>
        <taxon>Plectosphaerella</taxon>
    </lineage>
</organism>
<evidence type="ECO:0000313" key="3">
    <source>
        <dbReference type="EMBL" id="KAH6696921.1"/>
    </source>
</evidence>
<name>A0A9P8VNP0_9PEZI</name>
<evidence type="ECO:0000256" key="1">
    <source>
        <dbReference type="SAM" id="MobiDB-lite"/>
    </source>
</evidence>
<reference evidence="3" key="1">
    <citation type="journal article" date="2021" name="Nat. Commun.">
        <title>Genetic determinants of endophytism in the Arabidopsis root mycobiome.</title>
        <authorList>
            <person name="Mesny F."/>
            <person name="Miyauchi S."/>
            <person name="Thiergart T."/>
            <person name="Pickel B."/>
            <person name="Atanasova L."/>
            <person name="Karlsson M."/>
            <person name="Huettel B."/>
            <person name="Barry K.W."/>
            <person name="Haridas S."/>
            <person name="Chen C."/>
            <person name="Bauer D."/>
            <person name="Andreopoulos W."/>
            <person name="Pangilinan J."/>
            <person name="LaButti K."/>
            <person name="Riley R."/>
            <person name="Lipzen A."/>
            <person name="Clum A."/>
            <person name="Drula E."/>
            <person name="Henrissat B."/>
            <person name="Kohler A."/>
            <person name="Grigoriev I.V."/>
            <person name="Martin F.M."/>
            <person name="Hacquard S."/>
        </authorList>
    </citation>
    <scope>NUCLEOTIDE SEQUENCE</scope>
    <source>
        <strain evidence="3">MPI-SDFR-AT-0117</strain>
    </source>
</reference>
<evidence type="ECO:0000256" key="2">
    <source>
        <dbReference type="SAM" id="Phobius"/>
    </source>
</evidence>
<gene>
    <name evidence="3" type="ORF">F5X68DRAFT_257230</name>
</gene>
<evidence type="ECO:0000313" key="4">
    <source>
        <dbReference type="Proteomes" id="UP000770015"/>
    </source>
</evidence>
<feature type="compositionally biased region" description="Polar residues" evidence="1">
    <location>
        <begin position="412"/>
        <end position="432"/>
    </location>
</feature>
<keyword evidence="2" id="KW-0812">Transmembrane</keyword>
<keyword evidence="2" id="KW-0472">Membrane</keyword>
<feature type="region of interest" description="Disordered" evidence="1">
    <location>
        <begin position="412"/>
        <end position="448"/>
    </location>
</feature>
<dbReference type="EMBL" id="JAGSXJ010000001">
    <property type="protein sequence ID" value="KAH6696921.1"/>
    <property type="molecule type" value="Genomic_DNA"/>
</dbReference>
<accession>A0A9P8VNP0</accession>
<protein>
    <submittedName>
        <fullName evidence="3">Uncharacterized protein</fullName>
    </submittedName>
</protein>
<dbReference type="Proteomes" id="UP000770015">
    <property type="component" value="Unassembled WGS sequence"/>
</dbReference>